<name>A0A1F5RYZ0_9BACT</name>
<dbReference type="SMART" id="SM00839">
    <property type="entry name" value="ELFV_dehydrog"/>
    <property type="match status" value="1"/>
</dbReference>
<feature type="binding site" evidence="5">
    <location>
        <position position="219"/>
    </location>
    <ligand>
        <name>NAD(+)</name>
        <dbReference type="ChEBI" id="CHEBI:57540"/>
    </ligand>
</feature>
<proteinExistence type="inferred from homology"/>
<dbReference type="Proteomes" id="UP000178682">
    <property type="component" value="Unassembled WGS sequence"/>
</dbReference>
<evidence type="ECO:0000313" key="9">
    <source>
        <dbReference type="EMBL" id="OGF19542.1"/>
    </source>
</evidence>
<evidence type="ECO:0000256" key="6">
    <source>
        <dbReference type="PIRSR" id="PIRSR000185-3"/>
    </source>
</evidence>
<feature type="site" description="Important for catalysis" evidence="6">
    <location>
        <position position="144"/>
    </location>
</feature>
<dbReference type="AlphaFoldDB" id="A0A1F5RYZ0"/>
<dbReference type="PIRSF" id="PIRSF000185">
    <property type="entry name" value="Glu_DH"/>
    <property type="match status" value="1"/>
</dbReference>
<evidence type="ECO:0000313" key="10">
    <source>
        <dbReference type="Proteomes" id="UP000178682"/>
    </source>
</evidence>
<comment type="similarity">
    <text evidence="1 3 7">Belongs to the Glu/Leu/Phe/Val dehydrogenases family.</text>
</comment>
<comment type="caution">
    <text evidence="9">The sequence shown here is derived from an EMBL/GenBank/DDBJ whole genome shotgun (WGS) entry which is preliminary data.</text>
</comment>
<evidence type="ECO:0000256" key="1">
    <source>
        <dbReference type="ARBA" id="ARBA00006382"/>
    </source>
</evidence>
<dbReference type="Gene3D" id="3.40.50.720">
    <property type="entry name" value="NAD(P)-binding Rossmann-like Domain"/>
    <property type="match status" value="1"/>
</dbReference>
<dbReference type="InterPro" id="IPR014362">
    <property type="entry name" value="Glu_DH"/>
</dbReference>
<dbReference type="InterPro" id="IPR033922">
    <property type="entry name" value="NAD_bind_Glu_DH"/>
</dbReference>
<feature type="binding site" evidence="5">
    <location>
        <position position="188"/>
    </location>
    <ligand>
        <name>NAD(+)</name>
        <dbReference type="ChEBI" id="CHEBI:57540"/>
    </ligand>
</feature>
<evidence type="ECO:0000256" key="2">
    <source>
        <dbReference type="ARBA" id="ARBA00023002"/>
    </source>
</evidence>
<feature type="binding site" evidence="5">
    <location>
        <position position="68"/>
    </location>
    <ligand>
        <name>substrate</name>
    </ligand>
</feature>
<evidence type="ECO:0000259" key="8">
    <source>
        <dbReference type="SMART" id="SM00839"/>
    </source>
</evidence>
<dbReference type="EMBL" id="MFFX01000015">
    <property type="protein sequence ID" value="OGF19542.1"/>
    <property type="molecule type" value="Genomic_DNA"/>
</dbReference>
<dbReference type="GO" id="GO:0004352">
    <property type="term" value="F:glutamate dehydrogenase (NAD+) activity"/>
    <property type="evidence" value="ECO:0007669"/>
    <property type="project" value="TreeGrafter"/>
</dbReference>
<reference evidence="9 10" key="1">
    <citation type="journal article" date="2016" name="Nat. Commun.">
        <title>Thousands of microbial genomes shed light on interconnected biogeochemical processes in an aquifer system.</title>
        <authorList>
            <person name="Anantharaman K."/>
            <person name="Brown C.T."/>
            <person name="Hug L.A."/>
            <person name="Sharon I."/>
            <person name="Castelle C.J."/>
            <person name="Probst A.J."/>
            <person name="Thomas B.C."/>
            <person name="Singh A."/>
            <person name="Wilkins M.J."/>
            <person name="Karaoz U."/>
            <person name="Brodie E.L."/>
            <person name="Williams K.H."/>
            <person name="Hubbard S.S."/>
            <person name="Banfield J.F."/>
        </authorList>
    </citation>
    <scope>NUCLEOTIDE SEQUENCE [LARGE SCALE GENOMIC DNA]</scope>
</reference>
<dbReference type="PANTHER" id="PTHR11606">
    <property type="entry name" value="GLUTAMATE DEHYDROGENASE"/>
    <property type="match status" value="1"/>
</dbReference>
<dbReference type="Pfam" id="PF00208">
    <property type="entry name" value="ELFV_dehydrog"/>
    <property type="match status" value="1"/>
</dbReference>
<dbReference type="PRINTS" id="PR00082">
    <property type="entry name" value="GLFDHDRGNASE"/>
</dbReference>
<dbReference type="CDD" id="cd01076">
    <property type="entry name" value="NAD_bind_1_Glu_DH"/>
    <property type="match status" value="1"/>
</dbReference>
<keyword evidence="5" id="KW-0547">Nucleotide-binding</keyword>
<accession>A0A1F5RYZ0</accession>
<feature type="active site" description="Proton donor" evidence="4">
    <location>
        <position position="104"/>
    </location>
</feature>
<dbReference type="PROSITE" id="PS00074">
    <property type="entry name" value="GLFV_DEHYDROGENASE"/>
    <property type="match status" value="1"/>
</dbReference>
<feature type="binding site" evidence="5">
    <location>
        <position position="92"/>
    </location>
    <ligand>
        <name>substrate</name>
    </ligand>
</feature>
<evidence type="ECO:0000256" key="3">
    <source>
        <dbReference type="PIRNR" id="PIRNR000185"/>
    </source>
</evidence>
<dbReference type="GO" id="GO:0000166">
    <property type="term" value="F:nucleotide binding"/>
    <property type="evidence" value="ECO:0007669"/>
    <property type="project" value="UniProtKB-KW"/>
</dbReference>
<gene>
    <name evidence="9" type="ORF">A3G56_01005</name>
</gene>
<protein>
    <recommendedName>
        <fullName evidence="3">Glutamate dehydrogenase</fullName>
    </recommendedName>
</protein>
<dbReference type="Gene3D" id="3.40.50.10860">
    <property type="entry name" value="Leucine Dehydrogenase, chain A, domain 1"/>
    <property type="match status" value="1"/>
</dbReference>
<dbReference type="Pfam" id="PF02812">
    <property type="entry name" value="ELFV_dehydrog_N"/>
    <property type="match status" value="1"/>
</dbReference>
<evidence type="ECO:0000256" key="5">
    <source>
        <dbReference type="PIRSR" id="PIRSR000185-2"/>
    </source>
</evidence>
<dbReference type="PANTHER" id="PTHR11606:SF13">
    <property type="entry name" value="GLUTAMATE DEHYDROGENASE 1, MITOCHONDRIAL"/>
    <property type="match status" value="1"/>
</dbReference>
<dbReference type="SUPFAM" id="SSF53223">
    <property type="entry name" value="Aminoacid dehydrogenase-like, N-terminal domain"/>
    <property type="match status" value="1"/>
</dbReference>
<evidence type="ECO:0000256" key="4">
    <source>
        <dbReference type="PIRSR" id="PIRSR000185-1"/>
    </source>
</evidence>
<organism evidence="9 10">
    <name type="scientific">Candidatus Falkowbacteria bacterium RIFCSPLOWO2_12_FULL_45_10</name>
    <dbReference type="NCBI Taxonomy" id="1797990"/>
    <lineage>
        <taxon>Bacteria</taxon>
        <taxon>Candidatus Falkowiibacteriota</taxon>
    </lineage>
</organism>
<feature type="binding site" evidence="5">
    <location>
        <position position="347"/>
    </location>
    <ligand>
        <name>substrate</name>
    </ligand>
</feature>
<dbReference type="SUPFAM" id="SSF51735">
    <property type="entry name" value="NAD(P)-binding Rossmann-fold domains"/>
    <property type="match status" value="1"/>
</dbReference>
<dbReference type="InterPro" id="IPR006097">
    <property type="entry name" value="Glu/Leu/Phe/Val/Trp_DH_dimer"/>
</dbReference>
<dbReference type="InterPro" id="IPR036291">
    <property type="entry name" value="NAD(P)-bd_dom_sf"/>
</dbReference>
<keyword evidence="5" id="KW-0520">NAD</keyword>
<dbReference type="InterPro" id="IPR046346">
    <property type="entry name" value="Aminoacid_DH-like_N_sf"/>
</dbReference>
<evidence type="ECO:0000256" key="7">
    <source>
        <dbReference type="RuleBase" id="RU004417"/>
    </source>
</evidence>
<dbReference type="InterPro" id="IPR006095">
    <property type="entry name" value="Glu/Leu/Phe/Val/Trp_DH"/>
</dbReference>
<dbReference type="GO" id="GO:0006538">
    <property type="term" value="P:L-glutamate catabolic process"/>
    <property type="evidence" value="ECO:0007669"/>
    <property type="project" value="TreeGrafter"/>
</dbReference>
<dbReference type="InterPro" id="IPR006096">
    <property type="entry name" value="Glu/Leu/Phe/Val/Trp_DH_C"/>
</dbReference>
<feature type="domain" description="Glutamate/phenylalanine/leucine/valine/L-tryptophan dehydrogenase C-terminal" evidence="8">
    <location>
        <begin position="181"/>
        <end position="411"/>
    </location>
</feature>
<dbReference type="InterPro" id="IPR033524">
    <property type="entry name" value="Glu/Leu/Phe/Val_DH_AS"/>
</dbReference>
<sequence length="413" mass="44663">MVNTPFANYVENLTKAAAALNLTEPELKMLQTPDRIIEKKIKIILDSGEQKEFNAYRVQFNNARGPYKGGIRFHPAADIDEVKALAALMAVKCAAVNIPLGGGKGGVQCNPKELSKASLEKIARAWVGAMVEYVGEDKDIPAPDVYTTPEIMAQMLDEYEKIKGRSEPGFITGKPISVGGSEGRGTATAQGAVYVLEELALALGKEQGGLRVAIQGFGNAGFYAARILHGLGYKIVAASDSRGGIYSESGFNPDELMKIKQEQGSVAALPGARQINNEEIITCACDILIPAALDGQIHVDNARGVQAKIILEIANGATTPAADAILREQNIVVVPDVLANAGGVTVSYFEWVQNRMGYYWSEEEVFAKLKPIMVKAFQDAWRIANDKKITLREAAFVLAVERIIKAMRLRGRV</sequence>
<keyword evidence="2 3" id="KW-0560">Oxidoreductase</keyword>